<feature type="compositionally biased region" description="Basic and acidic residues" evidence="1">
    <location>
        <begin position="35"/>
        <end position="52"/>
    </location>
</feature>
<evidence type="ECO:0000256" key="1">
    <source>
        <dbReference type="SAM" id="MobiDB-lite"/>
    </source>
</evidence>
<keyword evidence="3" id="KW-1185">Reference proteome</keyword>
<protein>
    <submittedName>
        <fullName evidence="2">Uncharacterized protein</fullName>
    </submittedName>
</protein>
<feature type="non-terminal residue" evidence="2">
    <location>
        <position position="1"/>
    </location>
</feature>
<evidence type="ECO:0000313" key="3">
    <source>
        <dbReference type="Proteomes" id="UP001153269"/>
    </source>
</evidence>
<dbReference type="AlphaFoldDB" id="A0A9N7VR22"/>
<reference evidence="2" key="1">
    <citation type="submission" date="2020-03" db="EMBL/GenBank/DDBJ databases">
        <authorList>
            <person name="Weist P."/>
        </authorList>
    </citation>
    <scope>NUCLEOTIDE SEQUENCE</scope>
</reference>
<dbReference type="EMBL" id="CADEAL010004312">
    <property type="protein sequence ID" value="CAB1456786.1"/>
    <property type="molecule type" value="Genomic_DNA"/>
</dbReference>
<comment type="caution">
    <text evidence="2">The sequence shown here is derived from an EMBL/GenBank/DDBJ whole genome shotgun (WGS) entry which is preliminary data.</text>
</comment>
<sequence length="61" mass="6679">MSVSVQLPTGATDVCGTRDGRERPTSAAQHRKRSSREMEEEKKQRSLLREASHQIIAGGSA</sequence>
<name>A0A9N7VR22_PLEPL</name>
<accession>A0A9N7VR22</accession>
<evidence type="ECO:0000313" key="2">
    <source>
        <dbReference type="EMBL" id="CAB1456786.1"/>
    </source>
</evidence>
<feature type="region of interest" description="Disordered" evidence="1">
    <location>
        <begin position="1"/>
        <end position="61"/>
    </location>
</feature>
<proteinExistence type="predicted"/>
<organism evidence="2 3">
    <name type="scientific">Pleuronectes platessa</name>
    <name type="common">European plaice</name>
    <dbReference type="NCBI Taxonomy" id="8262"/>
    <lineage>
        <taxon>Eukaryota</taxon>
        <taxon>Metazoa</taxon>
        <taxon>Chordata</taxon>
        <taxon>Craniata</taxon>
        <taxon>Vertebrata</taxon>
        <taxon>Euteleostomi</taxon>
        <taxon>Actinopterygii</taxon>
        <taxon>Neopterygii</taxon>
        <taxon>Teleostei</taxon>
        <taxon>Neoteleostei</taxon>
        <taxon>Acanthomorphata</taxon>
        <taxon>Carangaria</taxon>
        <taxon>Pleuronectiformes</taxon>
        <taxon>Pleuronectoidei</taxon>
        <taxon>Pleuronectidae</taxon>
        <taxon>Pleuronectes</taxon>
    </lineage>
</organism>
<gene>
    <name evidence="2" type="ORF">PLEPLA_LOCUS44580</name>
</gene>
<dbReference type="Proteomes" id="UP001153269">
    <property type="component" value="Unassembled WGS sequence"/>
</dbReference>